<name>A0AAN8R0Q1_9TELE</name>
<dbReference type="AlphaFoldDB" id="A0AAN8R0Q1"/>
<keyword evidence="8" id="KW-0851">Voltage-gated channel</keyword>
<keyword evidence="12" id="KW-1015">Disulfide bond</keyword>
<dbReference type="GO" id="GO:0098703">
    <property type="term" value="P:calcium ion import across plasma membrane"/>
    <property type="evidence" value="ECO:0007669"/>
    <property type="project" value="TreeGrafter"/>
</dbReference>
<accession>A0AAN8R0Q1</accession>
<proteinExistence type="predicted"/>
<feature type="domain" description="Ion transport" evidence="16">
    <location>
        <begin position="137"/>
        <end position="201"/>
    </location>
</feature>
<evidence type="ECO:0000256" key="14">
    <source>
        <dbReference type="SAM" id="MobiDB-lite"/>
    </source>
</evidence>
<organism evidence="17 18">
    <name type="scientific">Coregonus suidteri</name>
    <dbReference type="NCBI Taxonomy" id="861788"/>
    <lineage>
        <taxon>Eukaryota</taxon>
        <taxon>Metazoa</taxon>
        <taxon>Chordata</taxon>
        <taxon>Craniata</taxon>
        <taxon>Vertebrata</taxon>
        <taxon>Euteleostomi</taxon>
        <taxon>Actinopterygii</taxon>
        <taxon>Neopterygii</taxon>
        <taxon>Teleostei</taxon>
        <taxon>Protacanthopterygii</taxon>
        <taxon>Salmoniformes</taxon>
        <taxon>Salmonidae</taxon>
        <taxon>Coregoninae</taxon>
        <taxon>Coregonus</taxon>
    </lineage>
</organism>
<evidence type="ECO:0000256" key="8">
    <source>
        <dbReference type="ARBA" id="ARBA00022882"/>
    </source>
</evidence>
<evidence type="ECO:0000256" key="3">
    <source>
        <dbReference type="ARBA" id="ARBA00022568"/>
    </source>
</evidence>
<dbReference type="Proteomes" id="UP001356427">
    <property type="component" value="Unassembled WGS sequence"/>
</dbReference>
<dbReference type="InterPro" id="IPR005450">
    <property type="entry name" value="VDCC_L_a1ssu"/>
</dbReference>
<keyword evidence="11 15" id="KW-0472">Membrane</keyword>
<dbReference type="PRINTS" id="PR01634">
    <property type="entry name" value="LVDCCALPHA1S"/>
</dbReference>
<dbReference type="Pfam" id="PF00520">
    <property type="entry name" value="Ion_trans"/>
    <property type="match status" value="1"/>
</dbReference>
<evidence type="ECO:0000256" key="1">
    <source>
        <dbReference type="ARBA" id="ARBA00004141"/>
    </source>
</evidence>
<evidence type="ECO:0000256" key="15">
    <source>
        <dbReference type="SAM" id="Phobius"/>
    </source>
</evidence>
<dbReference type="GO" id="GO:0005891">
    <property type="term" value="C:voltage-gated calcium channel complex"/>
    <property type="evidence" value="ECO:0007669"/>
    <property type="project" value="InterPro"/>
</dbReference>
<evidence type="ECO:0000256" key="13">
    <source>
        <dbReference type="ARBA" id="ARBA00023303"/>
    </source>
</evidence>
<protein>
    <recommendedName>
        <fullName evidence="16">Ion transport domain-containing protein</fullName>
    </recommendedName>
</protein>
<evidence type="ECO:0000256" key="6">
    <source>
        <dbReference type="ARBA" id="ARBA00022737"/>
    </source>
</evidence>
<reference evidence="17 18" key="1">
    <citation type="submission" date="2021-04" db="EMBL/GenBank/DDBJ databases">
        <authorList>
            <person name="De Guttry C."/>
            <person name="Zahm M."/>
            <person name="Klopp C."/>
            <person name="Cabau C."/>
            <person name="Louis A."/>
            <person name="Berthelot C."/>
            <person name="Parey E."/>
            <person name="Roest Crollius H."/>
            <person name="Montfort J."/>
            <person name="Robinson-Rechavi M."/>
            <person name="Bucao C."/>
            <person name="Bouchez O."/>
            <person name="Gislard M."/>
            <person name="Lluch J."/>
            <person name="Milhes M."/>
            <person name="Lampietro C."/>
            <person name="Lopez Roques C."/>
            <person name="Donnadieu C."/>
            <person name="Braasch I."/>
            <person name="Desvignes T."/>
            <person name="Postlethwait J."/>
            <person name="Bobe J."/>
            <person name="Wedekind C."/>
            <person name="Guiguen Y."/>
        </authorList>
    </citation>
    <scope>NUCLEOTIDE SEQUENCE [LARGE SCALE GENOMIC DNA]</scope>
    <source>
        <strain evidence="17">Cs_M1</strain>
        <tissue evidence="17">Blood</tissue>
    </source>
</reference>
<evidence type="ECO:0000259" key="16">
    <source>
        <dbReference type="Pfam" id="PF00520"/>
    </source>
</evidence>
<evidence type="ECO:0000313" key="17">
    <source>
        <dbReference type="EMBL" id="KAK6321079.1"/>
    </source>
</evidence>
<evidence type="ECO:0000256" key="11">
    <source>
        <dbReference type="ARBA" id="ARBA00023136"/>
    </source>
</evidence>
<feature type="region of interest" description="Disordered" evidence="14">
    <location>
        <begin position="1"/>
        <end position="22"/>
    </location>
</feature>
<evidence type="ECO:0000256" key="9">
    <source>
        <dbReference type="ARBA" id="ARBA00022989"/>
    </source>
</evidence>
<dbReference type="GO" id="GO:0008331">
    <property type="term" value="F:high voltage-gated calcium channel activity"/>
    <property type="evidence" value="ECO:0007669"/>
    <property type="project" value="TreeGrafter"/>
</dbReference>
<keyword evidence="2" id="KW-0813">Transport</keyword>
<evidence type="ECO:0000256" key="10">
    <source>
        <dbReference type="ARBA" id="ARBA00023065"/>
    </source>
</evidence>
<dbReference type="InterPro" id="IPR050599">
    <property type="entry name" value="VDCC_alpha-1_subunit"/>
</dbReference>
<evidence type="ECO:0000256" key="2">
    <source>
        <dbReference type="ARBA" id="ARBA00022448"/>
    </source>
</evidence>
<evidence type="ECO:0000256" key="12">
    <source>
        <dbReference type="ARBA" id="ARBA00023157"/>
    </source>
</evidence>
<gene>
    <name evidence="17" type="ORF">J4Q44_G00080550</name>
</gene>
<sequence length="232" mass="25668">MQVFGGKFKLPNQPKPRSTFQLSPRPISAFRLKVDEFESNVNEIKDPFPPADFPGISHSLTHLLVMMRRKSLISLTPEAPTNGRPAAEGGGGAYSRGQLLLHLQPSEQSALASSGGLYCLHGCAEVNPMQAIADSENARVSVTFFRLFRVMRLVKLLNRSEGIRNLLWTFIKSFQALPYVALLILMLFFIYAVVGMQIFGKIALVDGTHIKQEQQLPDLPPCCAAALQVCDR</sequence>
<keyword evidence="13" id="KW-0407">Ion channel</keyword>
<dbReference type="PANTHER" id="PTHR45628:SF9">
    <property type="entry name" value="VOLTAGE-DEPENDENT L-TYPE CALCIUM CHANNEL SUBUNIT ALPHA-1S"/>
    <property type="match status" value="1"/>
</dbReference>
<keyword evidence="3" id="KW-0109">Calcium transport</keyword>
<dbReference type="PANTHER" id="PTHR45628">
    <property type="entry name" value="VOLTAGE-DEPENDENT CALCIUM CHANNEL TYPE A SUBUNIT ALPHA-1"/>
    <property type="match status" value="1"/>
</dbReference>
<keyword evidence="4" id="KW-0107">Calcium channel</keyword>
<evidence type="ECO:0000313" key="18">
    <source>
        <dbReference type="Proteomes" id="UP001356427"/>
    </source>
</evidence>
<comment type="caution">
    <text evidence="17">The sequence shown here is derived from an EMBL/GenBank/DDBJ whole genome shotgun (WGS) entry which is preliminary data.</text>
</comment>
<keyword evidence="10" id="KW-0406">Ion transport</keyword>
<dbReference type="EMBL" id="JAGTTL010000006">
    <property type="protein sequence ID" value="KAK6321079.1"/>
    <property type="molecule type" value="Genomic_DNA"/>
</dbReference>
<keyword evidence="6" id="KW-0677">Repeat</keyword>
<keyword evidence="5 15" id="KW-0812">Transmembrane</keyword>
<dbReference type="InterPro" id="IPR005821">
    <property type="entry name" value="Ion_trans_dom"/>
</dbReference>
<evidence type="ECO:0000256" key="5">
    <source>
        <dbReference type="ARBA" id="ARBA00022692"/>
    </source>
</evidence>
<dbReference type="SUPFAM" id="SSF81324">
    <property type="entry name" value="Voltage-gated potassium channels"/>
    <property type="match status" value="1"/>
</dbReference>
<dbReference type="Gene3D" id="1.10.287.70">
    <property type="match status" value="1"/>
</dbReference>
<comment type="subcellular location">
    <subcellularLocation>
        <location evidence="1">Membrane</location>
        <topology evidence="1">Multi-pass membrane protein</topology>
    </subcellularLocation>
</comment>
<evidence type="ECO:0000256" key="7">
    <source>
        <dbReference type="ARBA" id="ARBA00022837"/>
    </source>
</evidence>
<keyword evidence="18" id="KW-1185">Reference proteome</keyword>
<feature type="transmembrane region" description="Helical" evidence="15">
    <location>
        <begin position="176"/>
        <end position="194"/>
    </location>
</feature>
<evidence type="ECO:0000256" key="4">
    <source>
        <dbReference type="ARBA" id="ARBA00022673"/>
    </source>
</evidence>
<keyword evidence="9 15" id="KW-1133">Transmembrane helix</keyword>
<keyword evidence="7" id="KW-0106">Calcium</keyword>